<evidence type="ECO:0000259" key="1">
    <source>
        <dbReference type="Pfam" id="PF24125"/>
    </source>
</evidence>
<dbReference type="InterPro" id="IPR032710">
    <property type="entry name" value="NTF2-like_dom_sf"/>
</dbReference>
<sequence length="452" mass="51568">MRRFTNFVAAGFITLIIFSCGTSPRSTEARNPETAVAEVASAAVSNIEEELFNVIQDWVKSQNQGDFEKYKSFYAASFSGVKRAGANEYKYDVKGWLKDRERMFQKEMNVEARYLLINYHQAPYRVNFQQLWQSGSFSDYGPKLVKIDSVDGKLKIVSEEMLTSRVMATSNDTYDALAHRNFYIREGTNIFLNQSFEPADIIKTTKKCADFSSEYGLCVKIHQHAINQADLPDTLLSLLDRKVMLGNISSDRLSNGFTDEFRTVREELVDSLPGIFLPAGIFDIRYDWRGGDSKFTDFRSSLHLSAEGESDIERGQWAYVSDTEPIIFTKQEIRDIDLKAKYSSMLDSIDQSDLLLFTANGLKFLVSSHYESACGEVSYHNVRLWNVTREDAPLFVTNLPDLPAMILDLDKDDDLDILYEGQFFNDPSSYIRWEMPYYGLQGQDTVFLSCGC</sequence>
<dbReference type="RefSeq" id="WP_317487112.1">
    <property type="nucleotide sequence ID" value="NZ_CP136051.1"/>
</dbReference>
<dbReference type="EMBL" id="CP136051">
    <property type="protein sequence ID" value="WOK04299.1"/>
    <property type="molecule type" value="Genomic_DNA"/>
</dbReference>
<evidence type="ECO:0000313" key="2">
    <source>
        <dbReference type="EMBL" id="WOK04299.1"/>
    </source>
</evidence>
<gene>
    <name evidence="2" type="ORF">RT717_14560</name>
</gene>
<dbReference type="Pfam" id="PF24125">
    <property type="entry name" value="Cds6_C"/>
    <property type="match status" value="1"/>
</dbReference>
<protein>
    <recommendedName>
        <fullName evidence="1">Cds6 C-terminal domain-containing protein</fullName>
    </recommendedName>
</protein>
<keyword evidence="3" id="KW-1185">Reference proteome</keyword>
<dbReference type="Proteomes" id="UP001302349">
    <property type="component" value="Chromosome"/>
</dbReference>
<feature type="domain" description="Cds6 C-terminal" evidence="1">
    <location>
        <begin position="51"/>
        <end position="160"/>
    </location>
</feature>
<evidence type="ECO:0000313" key="3">
    <source>
        <dbReference type="Proteomes" id="UP001302349"/>
    </source>
</evidence>
<reference evidence="2 3" key="1">
    <citation type="journal article" date="2023" name="Microbiol. Resour. Announc.">
        <title>Complete Genome Sequence of Imperialibacter roseus strain P4T.</title>
        <authorList>
            <person name="Tizabi D.R."/>
            <person name="Bachvaroff T."/>
            <person name="Hill R.T."/>
        </authorList>
    </citation>
    <scope>NUCLEOTIDE SEQUENCE [LARGE SCALE GENOMIC DNA]</scope>
    <source>
        <strain evidence="2 3">P4T</strain>
    </source>
</reference>
<organism evidence="2 3">
    <name type="scientific">Imperialibacter roseus</name>
    <dbReference type="NCBI Taxonomy" id="1324217"/>
    <lineage>
        <taxon>Bacteria</taxon>
        <taxon>Pseudomonadati</taxon>
        <taxon>Bacteroidota</taxon>
        <taxon>Cytophagia</taxon>
        <taxon>Cytophagales</taxon>
        <taxon>Flammeovirgaceae</taxon>
        <taxon>Imperialibacter</taxon>
    </lineage>
</organism>
<proteinExistence type="predicted"/>
<name>A0ABZ0IIH1_9BACT</name>
<dbReference type="PROSITE" id="PS51257">
    <property type="entry name" value="PROKAR_LIPOPROTEIN"/>
    <property type="match status" value="1"/>
</dbReference>
<dbReference type="InterPro" id="IPR056203">
    <property type="entry name" value="Cds6_C"/>
</dbReference>
<dbReference type="SUPFAM" id="SSF54427">
    <property type="entry name" value="NTF2-like"/>
    <property type="match status" value="1"/>
</dbReference>
<accession>A0ABZ0IIH1</accession>